<name>A0AAV2QW66_MEGNR</name>
<dbReference type="Proteomes" id="UP001497623">
    <property type="component" value="Unassembled WGS sequence"/>
</dbReference>
<dbReference type="EMBL" id="CAXKWB010012509">
    <property type="protein sequence ID" value="CAL4104814.1"/>
    <property type="molecule type" value="Genomic_DNA"/>
</dbReference>
<feature type="non-terminal residue" evidence="3">
    <location>
        <position position="135"/>
    </location>
</feature>
<gene>
    <name evidence="3" type="ORF">MNOR_LOCUS17855</name>
</gene>
<keyword evidence="2" id="KW-1133">Transmembrane helix</keyword>
<evidence type="ECO:0000256" key="1">
    <source>
        <dbReference type="SAM" id="MobiDB-lite"/>
    </source>
</evidence>
<evidence type="ECO:0000313" key="3">
    <source>
        <dbReference type="EMBL" id="CAL4104814.1"/>
    </source>
</evidence>
<keyword evidence="2" id="KW-0812">Transmembrane</keyword>
<dbReference type="AlphaFoldDB" id="A0AAV2QW66"/>
<feature type="transmembrane region" description="Helical" evidence="2">
    <location>
        <begin position="62"/>
        <end position="81"/>
    </location>
</feature>
<feature type="region of interest" description="Disordered" evidence="1">
    <location>
        <begin position="102"/>
        <end position="135"/>
    </location>
</feature>
<sequence length="135" mass="14560">MHKNKVGDSSQGNLEKLPNGKYRQTGVVNVVLYVGLGLISIGLIITFVGMGDRGFKTSELKLIGPSLIGCGVLFSILRILFCSFPNCGNCRKTQPLDEKALLAPSQESLAEENNEGPRPEPDGEESDGGPERHFT</sequence>
<organism evidence="3 4">
    <name type="scientific">Meganyctiphanes norvegica</name>
    <name type="common">Northern krill</name>
    <name type="synonym">Thysanopoda norvegica</name>
    <dbReference type="NCBI Taxonomy" id="48144"/>
    <lineage>
        <taxon>Eukaryota</taxon>
        <taxon>Metazoa</taxon>
        <taxon>Ecdysozoa</taxon>
        <taxon>Arthropoda</taxon>
        <taxon>Crustacea</taxon>
        <taxon>Multicrustacea</taxon>
        <taxon>Malacostraca</taxon>
        <taxon>Eumalacostraca</taxon>
        <taxon>Eucarida</taxon>
        <taxon>Euphausiacea</taxon>
        <taxon>Euphausiidae</taxon>
        <taxon>Meganyctiphanes</taxon>
    </lineage>
</organism>
<reference evidence="3 4" key="1">
    <citation type="submission" date="2024-05" db="EMBL/GenBank/DDBJ databases">
        <authorList>
            <person name="Wallberg A."/>
        </authorList>
    </citation>
    <scope>NUCLEOTIDE SEQUENCE [LARGE SCALE GENOMIC DNA]</scope>
</reference>
<keyword evidence="4" id="KW-1185">Reference proteome</keyword>
<comment type="caution">
    <text evidence="3">The sequence shown here is derived from an EMBL/GenBank/DDBJ whole genome shotgun (WGS) entry which is preliminary data.</text>
</comment>
<accession>A0AAV2QW66</accession>
<protein>
    <submittedName>
        <fullName evidence="3">Uncharacterized protein</fullName>
    </submittedName>
</protein>
<evidence type="ECO:0000313" key="4">
    <source>
        <dbReference type="Proteomes" id="UP001497623"/>
    </source>
</evidence>
<evidence type="ECO:0000256" key="2">
    <source>
        <dbReference type="SAM" id="Phobius"/>
    </source>
</evidence>
<keyword evidence="2" id="KW-0472">Membrane</keyword>
<proteinExistence type="predicted"/>
<feature type="transmembrane region" description="Helical" evidence="2">
    <location>
        <begin position="30"/>
        <end position="50"/>
    </location>
</feature>